<evidence type="ECO:0000313" key="2">
    <source>
        <dbReference type="EMBL" id="CAK5278227.1"/>
    </source>
</evidence>
<feature type="compositionally biased region" description="Polar residues" evidence="1">
    <location>
        <begin position="14"/>
        <end position="25"/>
    </location>
</feature>
<dbReference type="AlphaFoldDB" id="A0AAD2HLQ9"/>
<dbReference type="Proteomes" id="UP001295794">
    <property type="component" value="Unassembled WGS sequence"/>
</dbReference>
<comment type="caution">
    <text evidence="2">The sequence shown here is derived from an EMBL/GenBank/DDBJ whole genome shotgun (WGS) entry which is preliminary data.</text>
</comment>
<feature type="non-terminal residue" evidence="2">
    <location>
        <position position="1"/>
    </location>
</feature>
<name>A0AAD2HLQ9_9AGAR</name>
<reference evidence="2" key="1">
    <citation type="submission" date="2023-11" db="EMBL/GenBank/DDBJ databases">
        <authorList>
            <person name="De Vega J J."/>
            <person name="De Vega J J."/>
        </authorList>
    </citation>
    <scope>NUCLEOTIDE SEQUENCE</scope>
</reference>
<gene>
    <name evidence="2" type="ORF">MYCIT1_LOCUS27517</name>
</gene>
<protein>
    <submittedName>
        <fullName evidence="2">Uncharacterized protein</fullName>
    </submittedName>
</protein>
<organism evidence="2 3">
    <name type="scientific">Mycena citricolor</name>
    <dbReference type="NCBI Taxonomy" id="2018698"/>
    <lineage>
        <taxon>Eukaryota</taxon>
        <taxon>Fungi</taxon>
        <taxon>Dikarya</taxon>
        <taxon>Basidiomycota</taxon>
        <taxon>Agaricomycotina</taxon>
        <taxon>Agaricomycetes</taxon>
        <taxon>Agaricomycetidae</taxon>
        <taxon>Agaricales</taxon>
        <taxon>Marasmiineae</taxon>
        <taxon>Mycenaceae</taxon>
        <taxon>Mycena</taxon>
    </lineage>
</organism>
<feature type="compositionally biased region" description="Basic residues" evidence="1">
    <location>
        <begin position="1"/>
        <end position="10"/>
    </location>
</feature>
<evidence type="ECO:0000313" key="3">
    <source>
        <dbReference type="Proteomes" id="UP001295794"/>
    </source>
</evidence>
<dbReference type="EMBL" id="CAVNYO010000421">
    <property type="protein sequence ID" value="CAK5278227.1"/>
    <property type="molecule type" value="Genomic_DNA"/>
</dbReference>
<evidence type="ECO:0000256" key="1">
    <source>
        <dbReference type="SAM" id="MobiDB-lite"/>
    </source>
</evidence>
<accession>A0AAD2HLQ9</accession>
<keyword evidence="3" id="KW-1185">Reference proteome</keyword>
<sequence>MSRRPQRSHSSRQDGVSQLDISGSHPSGDGMTRILPSRLRFGDLECQLCGCPVLIVHTALPLIETGRPAVDRQFHLTLRWLRVIEQRPERCAPLGLLYRLSVPKTTARRMILLSGSKQIRSRAPLQCMERDRNWASDPPGRNALLAETTRQALYAGRKISYNSDASTLVSPNSHVDFSRTDESAATRARSTGAETCCVRIFDGPKWCRVGARTVREVLPFCSVRSL</sequence>
<proteinExistence type="predicted"/>
<feature type="region of interest" description="Disordered" evidence="1">
    <location>
        <begin position="1"/>
        <end position="30"/>
    </location>
</feature>